<dbReference type="InterPro" id="IPR000182">
    <property type="entry name" value="GNAT_dom"/>
</dbReference>
<evidence type="ECO:0000313" key="3">
    <source>
        <dbReference type="Proteomes" id="UP000199377"/>
    </source>
</evidence>
<accession>A0A1I3F3K4</accession>
<gene>
    <name evidence="2" type="ORF">SAMN05216258_10445</name>
</gene>
<dbReference type="GO" id="GO:0016747">
    <property type="term" value="F:acyltransferase activity, transferring groups other than amino-acyl groups"/>
    <property type="evidence" value="ECO:0007669"/>
    <property type="project" value="InterPro"/>
</dbReference>
<name>A0A1I3F3K4_9RHOB</name>
<dbReference type="Proteomes" id="UP000199377">
    <property type="component" value="Unassembled WGS sequence"/>
</dbReference>
<dbReference type="RefSeq" id="WP_092859357.1">
    <property type="nucleotide sequence ID" value="NZ_FOQH01000004.1"/>
</dbReference>
<protein>
    <submittedName>
        <fullName evidence="2">Protein N-acetyltransferase, RimJ/RimL family</fullName>
    </submittedName>
</protein>
<dbReference type="PANTHER" id="PTHR43792">
    <property type="entry name" value="GNAT FAMILY, PUTATIVE (AFU_ORTHOLOGUE AFUA_3G00765)-RELATED-RELATED"/>
    <property type="match status" value="1"/>
</dbReference>
<sequence length="265" mass="27983">MPRVLTTERLTLRPLRRADAPALAQAVFAEGEVATMLFHDCATPARQRHWADDWCEGLGEDGARGAGIWRAGGLGAFAIEGRPEADPALQGFLGVVGFYGATPAGGGWAGEVFYALARPAHGRGAMTEAASAALGAFRALPGPLRLYATVWDRLNPASIRVLERLGLVADGRMKLLDEYAEARVLSLADYELGRLRAAPAGAREALARTAALKLGHMAHEGLVAREDALARLAAAAPEVAPTRFAEAFDEGAALPGLAVLRWSRA</sequence>
<dbReference type="InterPro" id="IPR016181">
    <property type="entry name" value="Acyl_CoA_acyltransferase"/>
</dbReference>
<proteinExistence type="predicted"/>
<dbReference type="SUPFAM" id="SSF55729">
    <property type="entry name" value="Acyl-CoA N-acyltransferases (Nat)"/>
    <property type="match status" value="1"/>
</dbReference>
<dbReference type="OrthoDB" id="9804153at2"/>
<dbReference type="AlphaFoldDB" id="A0A1I3F3K4"/>
<dbReference type="Gene3D" id="3.40.630.30">
    <property type="match status" value="1"/>
</dbReference>
<keyword evidence="3" id="KW-1185">Reference proteome</keyword>
<organism evidence="2 3">
    <name type="scientific">Albimonas pacifica</name>
    <dbReference type="NCBI Taxonomy" id="1114924"/>
    <lineage>
        <taxon>Bacteria</taxon>
        <taxon>Pseudomonadati</taxon>
        <taxon>Pseudomonadota</taxon>
        <taxon>Alphaproteobacteria</taxon>
        <taxon>Rhodobacterales</taxon>
        <taxon>Paracoccaceae</taxon>
        <taxon>Albimonas</taxon>
    </lineage>
</organism>
<dbReference type="EMBL" id="FOQH01000004">
    <property type="protein sequence ID" value="SFI05784.1"/>
    <property type="molecule type" value="Genomic_DNA"/>
</dbReference>
<dbReference type="Pfam" id="PF13302">
    <property type="entry name" value="Acetyltransf_3"/>
    <property type="match status" value="1"/>
</dbReference>
<keyword evidence="2" id="KW-0808">Transferase</keyword>
<dbReference type="InterPro" id="IPR051531">
    <property type="entry name" value="N-acetyltransferase"/>
</dbReference>
<evidence type="ECO:0000259" key="1">
    <source>
        <dbReference type="Pfam" id="PF13302"/>
    </source>
</evidence>
<evidence type="ECO:0000313" key="2">
    <source>
        <dbReference type="EMBL" id="SFI05784.1"/>
    </source>
</evidence>
<reference evidence="2 3" key="1">
    <citation type="submission" date="2016-10" db="EMBL/GenBank/DDBJ databases">
        <authorList>
            <person name="de Groot N.N."/>
        </authorList>
    </citation>
    <scope>NUCLEOTIDE SEQUENCE [LARGE SCALE GENOMIC DNA]</scope>
    <source>
        <strain evidence="2 3">CGMCC 1.11030</strain>
    </source>
</reference>
<feature type="domain" description="N-acetyltransferase" evidence="1">
    <location>
        <begin position="9"/>
        <end position="167"/>
    </location>
</feature>
<dbReference type="STRING" id="1114924.SAMN05216258_10445"/>
<dbReference type="PANTHER" id="PTHR43792:SF1">
    <property type="entry name" value="N-ACETYLTRANSFERASE DOMAIN-CONTAINING PROTEIN"/>
    <property type="match status" value="1"/>
</dbReference>